<comment type="subcellular location">
    <subcellularLocation>
        <location evidence="1">Membrane</location>
        <topology evidence="1">Multi-pass membrane protein</topology>
    </subcellularLocation>
</comment>
<dbReference type="Ensembl" id="ENSSFAT00005018749.1">
    <property type="protein sequence ID" value="ENSSFAP00005018021.1"/>
    <property type="gene ID" value="ENSSFAG00005009518.1"/>
</dbReference>
<reference evidence="7" key="3">
    <citation type="submission" date="2025-09" db="UniProtKB">
        <authorList>
            <consortium name="Ensembl"/>
        </authorList>
    </citation>
    <scope>IDENTIFICATION</scope>
</reference>
<evidence type="ECO:0000256" key="5">
    <source>
        <dbReference type="ARBA" id="ARBA00023136"/>
    </source>
</evidence>
<evidence type="ECO:0000256" key="3">
    <source>
        <dbReference type="ARBA" id="ARBA00022692"/>
    </source>
</evidence>
<feature type="transmembrane region" description="Helical" evidence="6">
    <location>
        <begin position="12"/>
        <end position="30"/>
    </location>
</feature>
<feature type="transmembrane region" description="Helical" evidence="6">
    <location>
        <begin position="54"/>
        <end position="74"/>
    </location>
</feature>
<keyword evidence="3 6" id="KW-0812">Transmembrane</keyword>
<keyword evidence="5 6" id="KW-0472">Membrane</keyword>
<sequence length="203" mass="21452">MCTGACSKFVAIPLYVLVLVSVVCNILLFFPDFDTKYAQDDGETTPRLTAEVKYMGGVIGGGIMALIPAIHIHLTGTKTCCANRCGMFLSIGFAAAGVAGGVYSLAVAALGLANGPTCLGVSGSYLTDQSQWALCFEPKDVVQFNLALFSTLLVAAGLQIILCSIQMVNGLFGCICGTCSGKEGTFITIIYYHHHLHHSKRSE</sequence>
<evidence type="ECO:0000313" key="7">
    <source>
        <dbReference type="Ensembl" id="ENSSFAP00005018021.1"/>
    </source>
</evidence>
<name>A0A672GGU5_SALFA</name>
<dbReference type="Pfam" id="PF05805">
    <property type="entry name" value="L6_membrane"/>
    <property type="match status" value="1"/>
</dbReference>
<dbReference type="PANTHER" id="PTHR14198:SF23">
    <property type="entry name" value="SI:CH211-137I24.10"/>
    <property type="match status" value="1"/>
</dbReference>
<dbReference type="InterPro" id="IPR008661">
    <property type="entry name" value="L6_membrane"/>
</dbReference>
<proteinExistence type="inferred from homology"/>
<dbReference type="PANTHER" id="PTHR14198">
    <property type="entry name" value="TRANSMEMBRANE 4 L6 FAMILY MEMBER 1-RELATED"/>
    <property type="match status" value="1"/>
</dbReference>
<evidence type="ECO:0000256" key="2">
    <source>
        <dbReference type="ARBA" id="ARBA00006193"/>
    </source>
</evidence>
<evidence type="ECO:0000313" key="8">
    <source>
        <dbReference type="Proteomes" id="UP000472267"/>
    </source>
</evidence>
<gene>
    <name evidence="7" type="primary">tm4sf21b</name>
</gene>
<dbReference type="AlphaFoldDB" id="A0A672GGU5"/>
<organism evidence="7 8">
    <name type="scientific">Salarias fasciatus</name>
    <name type="common">Jewelled blenny</name>
    <name type="synonym">Blennius fasciatus</name>
    <dbReference type="NCBI Taxonomy" id="181472"/>
    <lineage>
        <taxon>Eukaryota</taxon>
        <taxon>Metazoa</taxon>
        <taxon>Chordata</taxon>
        <taxon>Craniata</taxon>
        <taxon>Vertebrata</taxon>
        <taxon>Euteleostomi</taxon>
        <taxon>Actinopterygii</taxon>
        <taxon>Neopterygii</taxon>
        <taxon>Teleostei</taxon>
        <taxon>Neoteleostei</taxon>
        <taxon>Acanthomorphata</taxon>
        <taxon>Ovalentaria</taxon>
        <taxon>Blenniimorphae</taxon>
        <taxon>Blenniiformes</taxon>
        <taxon>Blennioidei</taxon>
        <taxon>Blenniidae</taxon>
        <taxon>Salariinae</taxon>
        <taxon>Salarias</taxon>
    </lineage>
</organism>
<reference evidence="7" key="1">
    <citation type="submission" date="2019-06" db="EMBL/GenBank/DDBJ databases">
        <authorList>
            <consortium name="Wellcome Sanger Institute Data Sharing"/>
        </authorList>
    </citation>
    <scope>NUCLEOTIDE SEQUENCE [LARGE SCALE GENOMIC DNA]</scope>
</reference>
<evidence type="ECO:0000256" key="4">
    <source>
        <dbReference type="ARBA" id="ARBA00022989"/>
    </source>
</evidence>
<dbReference type="GO" id="GO:0016020">
    <property type="term" value="C:membrane"/>
    <property type="evidence" value="ECO:0007669"/>
    <property type="project" value="UniProtKB-SubCell"/>
</dbReference>
<comment type="similarity">
    <text evidence="2">Belongs to the L6 tetraspanin family.</text>
</comment>
<accession>A0A672GGU5</accession>
<reference evidence="7" key="2">
    <citation type="submission" date="2025-08" db="UniProtKB">
        <authorList>
            <consortium name="Ensembl"/>
        </authorList>
    </citation>
    <scope>IDENTIFICATION</scope>
</reference>
<keyword evidence="8" id="KW-1185">Reference proteome</keyword>
<protein>
    <submittedName>
        <fullName evidence="7">Transmembrane 4 L6 family member 1-like</fullName>
    </submittedName>
</protein>
<evidence type="ECO:0000256" key="6">
    <source>
        <dbReference type="SAM" id="Phobius"/>
    </source>
</evidence>
<feature type="transmembrane region" description="Helical" evidence="6">
    <location>
        <begin position="86"/>
        <end position="113"/>
    </location>
</feature>
<keyword evidence="4 6" id="KW-1133">Transmembrane helix</keyword>
<feature type="transmembrane region" description="Helical" evidence="6">
    <location>
        <begin position="146"/>
        <end position="165"/>
    </location>
</feature>
<dbReference type="Proteomes" id="UP000472267">
    <property type="component" value="Chromosome 3"/>
</dbReference>
<evidence type="ECO:0000256" key="1">
    <source>
        <dbReference type="ARBA" id="ARBA00004141"/>
    </source>
</evidence>